<proteinExistence type="predicted"/>
<feature type="transmembrane region" description="Helical" evidence="5">
    <location>
        <begin position="74"/>
        <end position="95"/>
    </location>
</feature>
<evidence type="ECO:0000313" key="7">
    <source>
        <dbReference type="Proteomes" id="UP001203880"/>
    </source>
</evidence>
<reference evidence="6" key="1">
    <citation type="submission" date="2022-05" db="EMBL/GenBank/DDBJ databases">
        <authorList>
            <person name="Park J.-S."/>
        </authorList>
    </citation>
    <scope>NUCLEOTIDE SEQUENCE</scope>
    <source>
        <strain evidence="6">2012CJ41-6</strain>
    </source>
</reference>
<evidence type="ECO:0000256" key="3">
    <source>
        <dbReference type="ARBA" id="ARBA00022989"/>
    </source>
</evidence>
<dbReference type="Proteomes" id="UP001203880">
    <property type="component" value="Unassembled WGS sequence"/>
</dbReference>
<dbReference type="PANTHER" id="PTHR35814:SF1">
    <property type="entry name" value="GLUTATHIONE S-TRANSFERASE-RELATED"/>
    <property type="match status" value="1"/>
</dbReference>
<dbReference type="Gene3D" id="1.20.120.550">
    <property type="entry name" value="Membrane associated eicosanoid/glutathione metabolism-like domain"/>
    <property type="match status" value="1"/>
</dbReference>
<dbReference type="SUPFAM" id="SSF161084">
    <property type="entry name" value="MAPEG domain-like"/>
    <property type="match status" value="1"/>
</dbReference>
<name>A0ABT0Q656_9RHOB</name>
<comment type="caution">
    <text evidence="6">The sequence shown here is derived from an EMBL/GenBank/DDBJ whole genome shotgun (WGS) entry which is preliminary data.</text>
</comment>
<dbReference type="PANTHER" id="PTHR35814">
    <property type="match status" value="1"/>
</dbReference>
<keyword evidence="3 5" id="KW-1133">Transmembrane helix</keyword>
<gene>
    <name evidence="6" type="ORF">M3P21_17700</name>
</gene>
<comment type="subcellular location">
    <subcellularLocation>
        <location evidence="1">Membrane</location>
    </subcellularLocation>
</comment>
<evidence type="ECO:0000313" key="6">
    <source>
        <dbReference type="EMBL" id="MCL6285366.1"/>
    </source>
</evidence>
<keyword evidence="4 5" id="KW-0472">Membrane</keyword>
<dbReference type="InterPro" id="IPR023352">
    <property type="entry name" value="MAPEG-like_dom_sf"/>
</dbReference>
<dbReference type="EMBL" id="JAMFMB010000027">
    <property type="protein sequence ID" value="MCL6285366.1"/>
    <property type="molecule type" value="Genomic_DNA"/>
</dbReference>
<evidence type="ECO:0000256" key="2">
    <source>
        <dbReference type="ARBA" id="ARBA00022692"/>
    </source>
</evidence>
<feature type="transmembrane region" description="Helical" evidence="5">
    <location>
        <begin position="6"/>
        <end position="25"/>
    </location>
</feature>
<feature type="transmembrane region" description="Helical" evidence="5">
    <location>
        <begin position="107"/>
        <end position="126"/>
    </location>
</feature>
<organism evidence="6 7">
    <name type="scientific">Ruegeria spongiae</name>
    <dbReference type="NCBI Taxonomy" id="2942209"/>
    <lineage>
        <taxon>Bacteria</taxon>
        <taxon>Pseudomonadati</taxon>
        <taxon>Pseudomonadota</taxon>
        <taxon>Alphaproteobacteria</taxon>
        <taxon>Rhodobacterales</taxon>
        <taxon>Roseobacteraceae</taxon>
        <taxon>Ruegeria</taxon>
    </lineage>
</organism>
<protein>
    <submittedName>
        <fullName evidence="6">MAPEG family protein</fullName>
    </submittedName>
</protein>
<evidence type="ECO:0000256" key="5">
    <source>
        <dbReference type="SAM" id="Phobius"/>
    </source>
</evidence>
<evidence type="ECO:0000256" key="1">
    <source>
        <dbReference type="ARBA" id="ARBA00004370"/>
    </source>
</evidence>
<accession>A0ABT0Q656</accession>
<keyword evidence="7" id="KW-1185">Reference proteome</keyword>
<keyword evidence="2 5" id="KW-0812">Transmembrane</keyword>
<dbReference type="Pfam" id="PF01124">
    <property type="entry name" value="MAPEG"/>
    <property type="match status" value="1"/>
</dbReference>
<sequence length="127" mass="13873">MISVTPIYASLIALLFVVLSARVIMRRRSKLVAMGDGGDKDLLRAMRAHANCAEYAPFALLLLVMAEWQGAAHWYLHLLGLTLLVGRILHAYGFGRADPILILRQTGMLMTFAVILLAALSNLGLAL</sequence>
<dbReference type="RefSeq" id="WP_249712092.1">
    <property type="nucleotide sequence ID" value="NZ_JAMFMB010000027.1"/>
</dbReference>
<evidence type="ECO:0000256" key="4">
    <source>
        <dbReference type="ARBA" id="ARBA00023136"/>
    </source>
</evidence>
<dbReference type="InterPro" id="IPR001129">
    <property type="entry name" value="Membr-assoc_MAPEG"/>
</dbReference>